<evidence type="ECO:0000313" key="15">
    <source>
        <dbReference type="EMBL" id="CAB1369879.1"/>
    </source>
</evidence>
<evidence type="ECO:0000256" key="5">
    <source>
        <dbReference type="ARBA" id="ARBA00022692"/>
    </source>
</evidence>
<organism evidence="15 16">
    <name type="scientific">Denitratisoma oestradiolicum</name>
    <dbReference type="NCBI Taxonomy" id="311182"/>
    <lineage>
        <taxon>Bacteria</taxon>
        <taxon>Pseudomonadati</taxon>
        <taxon>Pseudomonadota</taxon>
        <taxon>Betaproteobacteria</taxon>
        <taxon>Nitrosomonadales</taxon>
        <taxon>Sterolibacteriaceae</taxon>
        <taxon>Denitratisoma</taxon>
    </lineage>
</organism>
<dbReference type="GO" id="GO:0006826">
    <property type="term" value="P:iron ion transport"/>
    <property type="evidence" value="ECO:0007669"/>
    <property type="project" value="UniProtKB-KW"/>
</dbReference>
<name>A0A6S6XVB7_9PROT</name>
<evidence type="ECO:0000256" key="9">
    <source>
        <dbReference type="ARBA" id="ARBA00023136"/>
    </source>
</evidence>
<keyword evidence="10 11" id="KW-0998">Cell outer membrane</keyword>
<evidence type="ECO:0000256" key="6">
    <source>
        <dbReference type="ARBA" id="ARBA00023004"/>
    </source>
</evidence>
<keyword evidence="4" id="KW-0410">Iron transport</keyword>
<keyword evidence="16" id="KW-1185">Reference proteome</keyword>
<protein>
    <submittedName>
        <fullName evidence="15">Putative TonB-dependent receptor</fullName>
    </submittedName>
</protein>
<evidence type="ECO:0000256" key="1">
    <source>
        <dbReference type="ARBA" id="ARBA00004571"/>
    </source>
</evidence>
<keyword evidence="9 11" id="KW-0472">Membrane</keyword>
<reference evidence="15 16" key="1">
    <citation type="submission" date="2020-03" db="EMBL/GenBank/DDBJ databases">
        <authorList>
            <consortium name="Genoscope - CEA"/>
            <person name="William W."/>
        </authorList>
    </citation>
    <scope>NUCLEOTIDE SEQUENCE [LARGE SCALE GENOMIC DNA]</scope>
    <source>
        <strain evidence="16">DSM 16959</strain>
    </source>
</reference>
<dbReference type="PROSITE" id="PS52016">
    <property type="entry name" value="TONB_DEPENDENT_REC_3"/>
    <property type="match status" value="1"/>
</dbReference>
<keyword evidence="8 12" id="KW-0798">TonB box</keyword>
<dbReference type="Gene3D" id="2.40.170.20">
    <property type="entry name" value="TonB-dependent receptor, beta-barrel domain"/>
    <property type="match status" value="2"/>
</dbReference>
<gene>
    <name evidence="15" type="ORF">DENOEST_2714</name>
</gene>
<dbReference type="SUPFAM" id="SSF56935">
    <property type="entry name" value="Porins"/>
    <property type="match status" value="1"/>
</dbReference>
<keyword evidence="5 11" id="KW-0812">Transmembrane</keyword>
<evidence type="ECO:0000256" key="3">
    <source>
        <dbReference type="ARBA" id="ARBA00022452"/>
    </source>
</evidence>
<comment type="subcellular location">
    <subcellularLocation>
        <location evidence="1 11">Cell outer membrane</location>
        <topology evidence="1 11">Multi-pass membrane protein</topology>
    </subcellularLocation>
</comment>
<comment type="similarity">
    <text evidence="11 12">Belongs to the TonB-dependent receptor family.</text>
</comment>
<keyword evidence="15" id="KW-0675">Receptor</keyword>
<dbReference type="PANTHER" id="PTHR32552:SF81">
    <property type="entry name" value="TONB-DEPENDENT OUTER MEMBRANE RECEPTOR"/>
    <property type="match status" value="1"/>
</dbReference>
<evidence type="ECO:0000313" key="16">
    <source>
        <dbReference type="Proteomes" id="UP000515733"/>
    </source>
</evidence>
<feature type="domain" description="TonB-dependent receptor-like beta-barrel" evidence="13">
    <location>
        <begin position="320"/>
        <end position="751"/>
    </location>
</feature>
<dbReference type="Pfam" id="PF00593">
    <property type="entry name" value="TonB_dep_Rec_b-barrel"/>
    <property type="match status" value="1"/>
</dbReference>
<dbReference type="InterPro" id="IPR039426">
    <property type="entry name" value="TonB-dep_rcpt-like"/>
</dbReference>
<dbReference type="AlphaFoldDB" id="A0A6S6XVB7"/>
<evidence type="ECO:0000259" key="14">
    <source>
        <dbReference type="Pfam" id="PF07715"/>
    </source>
</evidence>
<evidence type="ECO:0000259" key="13">
    <source>
        <dbReference type="Pfam" id="PF00593"/>
    </source>
</evidence>
<keyword evidence="2 11" id="KW-0813">Transport</keyword>
<dbReference type="InterPro" id="IPR000531">
    <property type="entry name" value="Beta-barrel_TonB"/>
</dbReference>
<evidence type="ECO:0000256" key="8">
    <source>
        <dbReference type="ARBA" id="ARBA00023077"/>
    </source>
</evidence>
<dbReference type="Proteomes" id="UP000515733">
    <property type="component" value="Chromosome"/>
</dbReference>
<dbReference type="OrthoDB" id="8538693at2"/>
<dbReference type="GO" id="GO:0009279">
    <property type="term" value="C:cell outer membrane"/>
    <property type="evidence" value="ECO:0007669"/>
    <property type="project" value="UniProtKB-SubCell"/>
</dbReference>
<accession>A0A6S6XVB7</accession>
<dbReference type="RefSeq" id="WP_145772268.1">
    <property type="nucleotide sequence ID" value="NZ_LR778301.1"/>
</dbReference>
<dbReference type="PANTHER" id="PTHR32552">
    <property type="entry name" value="FERRICHROME IRON RECEPTOR-RELATED"/>
    <property type="match status" value="1"/>
</dbReference>
<evidence type="ECO:0000256" key="2">
    <source>
        <dbReference type="ARBA" id="ARBA00022448"/>
    </source>
</evidence>
<keyword evidence="6" id="KW-0408">Iron</keyword>
<proteinExistence type="inferred from homology"/>
<evidence type="ECO:0000256" key="11">
    <source>
        <dbReference type="PROSITE-ProRule" id="PRU01360"/>
    </source>
</evidence>
<sequence length="785" mass="83947">MNQHTTKAHAVRMLPLLITALYGGGAWADSKGTVLEEVIVTAQKREQKLQDVPISITAISGAQLESRGIEGNSSLTGLAPNLIMNKSSGSSLISVPAIRGSALNQPAIYVDPSVGMYVDGVYIAKSQGNMFDLLDLERVEVLRGPQGTLFGRNTLAGAVSFVSRKPSGQWSGAVSLDVGNYGRHVERVSLDFPKVGITSLNIAMRNEQADGWMGNANGKALGGTDRQAFRLAANFDISPSFKVDYAYDHTDISETSQPATLYRAYGTAGNLVTLGNQLVGAGNAFGLPAYVTAGNYLINAQAAIAPYASQERPDSIAIDSGHENYQRLKINGNALTAAYAVNDSNTLKYIGSFRTMDYSDRIELDGTPTVLISTGRNTYLKSYSNEFQWVGNTERLNYVAGLYFYREDGATTGGQMIALSPPPGNTKYVNYRTTDNAKAIYGQLDYKATDALTLTAGIRRTTEERGNTSGQFGSAGYRGPITSTLVPWSSASASWSATTPTLAATYKFNDGLTLYGRMAKGFRSGVFSAEATTVLGVTTPADPERGTTYEIGFKSAFADGRAQLNGAVFVTKTTDMQLGRQVPGTTASLTVNAGKATVKGLELEGTFLVADGWKVQVGYGYLDGKFDEYLGFPLNVATAAAAGVTPTTLIDTADNRAFPYAPKQSFNILVDGRLAKTAWGMLRGIVDYTYIDSFYINSSNISLTAPNAGQGLLASLNHLPAQGLLNARLLLTDVPIGGPGSASVSLWVKNLTDSKKPINLIDFSYFTDATWTPPRTYGVSVSYKW</sequence>
<evidence type="ECO:0000256" key="7">
    <source>
        <dbReference type="ARBA" id="ARBA00023065"/>
    </source>
</evidence>
<feature type="domain" description="TonB-dependent receptor plug" evidence="14">
    <location>
        <begin position="49"/>
        <end position="158"/>
    </location>
</feature>
<dbReference type="InterPro" id="IPR036942">
    <property type="entry name" value="Beta-barrel_TonB_sf"/>
</dbReference>
<keyword evidence="7" id="KW-0406">Ion transport</keyword>
<dbReference type="InterPro" id="IPR012910">
    <property type="entry name" value="Plug_dom"/>
</dbReference>
<dbReference type="EMBL" id="LR778301">
    <property type="protein sequence ID" value="CAB1369879.1"/>
    <property type="molecule type" value="Genomic_DNA"/>
</dbReference>
<keyword evidence="3 11" id="KW-1134">Transmembrane beta strand</keyword>
<evidence type="ECO:0000256" key="4">
    <source>
        <dbReference type="ARBA" id="ARBA00022496"/>
    </source>
</evidence>
<dbReference type="KEGG" id="doe:DENOEST_2714"/>
<evidence type="ECO:0000256" key="10">
    <source>
        <dbReference type="ARBA" id="ARBA00023237"/>
    </source>
</evidence>
<evidence type="ECO:0000256" key="12">
    <source>
        <dbReference type="RuleBase" id="RU003357"/>
    </source>
</evidence>
<dbReference type="Pfam" id="PF07715">
    <property type="entry name" value="Plug"/>
    <property type="match status" value="1"/>
</dbReference>